<proteinExistence type="predicted"/>
<sequence length="384" mass="42719">MGMTKIINVNIVGKKGQPCIFGTFYSLLKYKGWAVLTGVPGPLNTIFLNFAYPDRSQLYFISSFGANDQVVVSGQFPENLFYWALTLYDECGLIPPSVAGEKYSYNDLDFPSRQYNVKFQYSKPYSLFIRFYASSTKQRNTLYDEYLPTLTFNGSVLPKPPLANIKLLSQSVEKIITPLFSKNNKCICPTLPTGCTETCSTTYGNVNVHEFFLVSSQQLAATFPNANGLYLVMYPPLPSSHRLEDIVVRVSASFPSPIGPQYPLRYFSYMASNATTSATDDTIGFGYEKGTLTPTISGQYTLWFGYNKDKIVQQPLYQTGDVVLLFSPQNDHPVIVLRQICVLDSSPSCPLFSFHGNTEPVPGNVIHQAMGDTYPVSEILSEAA</sequence>
<reference evidence="1" key="1">
    <citation type="journal article" date="2020" name="Nature">
        <title>Giant virus diversity and host interactions through global metagenomics.</title>
        <authorList>
            <person name="Schulz F."/>
            <person name="Roux S."/>
            <person name="Paez-Espino D."/>
            <person name="Jungbluth S."/>
            <person name="Walsh D.A."/>
            <person name="Denef V.J."/>
            <person name="McMahon K.D."/>
            <person name="Konstantinidis K.T."/>
            <person name="Eloe-Fadrosh E.A."/>
            <person name="Kyrpides N.C."/>
            <person name="Woyke T."/>
        </authorList>
    </citation>
    <scope>NUCLEOTIDE SEQUENCE</scope>
    <source>
        <strain evidence="1">GVMAG-M-3300023184-71</strain>
    </source>
</reference>
<accession>A0A6C0ICI0</accession>
<dbReference type="AlphaFoldDB" id="A0A6C0ICI0"/>
<dbReference type="EMBL" id="MN740157">
    <property type="protein sequence ID" value="QHT90761.1"/>
    <property type="molecule type" value="Genomic_DNA"/>
</dbReference>
<name>A0A6C0ICI0_9ZZZZ</name>
<organism evidence="1">
    <name type="scientific">viral metagenome</name>
    <dbReference type="NCBI Taxonomy" id="1070528"/>
    <lineage>
        <taxon>unclassified sequences</taxon>
        <taxon>metagenomes</taxon>
        <taxon>organismal metagenomes</taxon>
    </lineage>
</organism>
<protein>
    <submittedName>
        <fullName evidence="1">Uncharacterized protein</fullName>
    </submittedName>
</protein>
<evidence type="ECO:0000313" key="1">
    <source>
        <dbReference type="EMBL" id="QHT90761.1"/>
    </source>
</evidence>